<feature type="active site" evidence="7">
    <location>
        <position position="102"/>
    </location>
</feature>
<keyword evidence="8" id="KW-1133">Transmembrane helix</keyword>
<evidence type="ECO:0000256" key="7">
    <source>
        <dbReference type="PIRSR" id="PIRSR600223-1"/>
    </source>
</evidence>
<keyword evidence="8" id="KW-0472">Membrane</keyword>
<name>A0A220MJQ1_9BACL</name>
<evidence type="ECO:0000256" key="8">
    <source>
        <dbReference type="RuleBase" id="RU003993"/>
    </source>
</evidence>
<evidence type="ECO:0000256" key="2">
    <source>
        <dbReference type="ARBA" id="ARBA00004401"/>
    </source>
</evidence>
<dbReference type="PANTHER" id="PTHR43390">
    <property type="entry name" value="SIGNAL PEPTIDASE I"/>
    <property type="match status" value="1"/>
</dbReference>
<feature type="active site" evidence="7">
    <location>
        <position position="35"/>
    </location>
</feature>
<dbReference type="InterPro" id="IPR019757">
    <property type="entry name" value="Pept_S26A_signal_pept_1_Lys-AS"/>
</dbReference>
<dbReference type="InterPro" id="IPR019533">
    <property type="entry name" value="Peptidase_S26"/>
</dbReference>
<dbReference type="PRINTS" id="PR00727">
    <property type="entry name" value="LEADERPTASE"/>
</dbReference>
<dbReference type="SUPFAM" id="SSF51306">
    <property type="entry name" value="LexA/Signal peptidase"/>
    <property type="match status" value="1"/>
</dbReference>
<reference evidence="11 12" key="1">
    <citation type="submission" date="2016-11" db="EMBL/GenBank/DDBJ databases">
        <authorList>
            <person name="Jaros S."/>
            <person name="Januszkiewicz K."/>
            <person name="Wedrychowicz H."/>
        </authorList>
    </citation>
    <scope>NUCLEOTIDE SEQUENCE [LARGE SCALE GENOMIC DNA]</scope>
    <source>
        <strain evidence="11 12">NF2</strain>
    </source>
</reference>
<dbReference type="KEGG" id="bfm:BP422_16875"/>
<dbReference type="EMBL" id="CP018145">
    <property type="protein sequence ID" value="ASJ55075.1"/>
    <property type="molecule type" value="Genomic_DNA"/>
</dbReference>
<dbReference type="InterPro" id="IPR000223">
    <property type="entry name" value="Pept_S26A_signal_pept_1"/>
</dbReference>
<dbReference type="InterPro" id="IPR036286">
    <property type="entry name" value="LexA/Signal_pep-like_sf"/>
</dbReference>
<dbReference type="PANTHER" id="PTHR43390:SF1">
    <property type="entry name" value="CHLOROPLAST PROCESSING PEPTIDASE"/>
    <property type="match status" value="1"/>
</dbReference>
<dbReference type="AlphaFoldDB" id="A0A220MJQ1"/>
<dbReference type="GO" id="GO:0005886">
    <property type="term" value="C:plasma membrane"/>
    <property type="evidence" value="ECO:0007669"/>
    <property type="project" value="UniProtKB-SubCell"/>
</dbReference>
<dbReference type="GO" id="GO:0004252">
    <property type="term" value="F:serine-type endopeptidase activity"/>
    <property type="evidence" value="ECO:0007669"/>
    <property type="project" value="InterPro"/>
</dbReference>
<dbReference type="InterPro" id="IPR019758">
    <property type="entry name" value="Pept_S26A_signal_pept_1_CS"/>
</dbReference>
<evidence type="ECO:0000256" key="1">
    <source>
        <dbReference type="ARBA" id="ARBA00000677"/>
    </source>
</evidence>
<feature type="domain" description="Peptidase S26" evidence="10">
    <location>
        <begin position="6"/>
        <end position="178"/>
    </location>
</feature>
<keyword evidence="6 8" id="KW-0378">Hydrolase</keyword>
<gene>
    <name evidence="11" type="ORF">BP422_16875</name>
</gene>
<dbReference type="GO" id="GO:0006465">
    <property type="term" value="P:signal peptide processing"/>
    <property type="evidence" value="ECO:0007669"/>
    <property type="project" value="InterPro"/>
</dbReference>
<dbReference type="Proteomes" id="UP000197781">
    <property type="component" value="Chromosome"/>
</dbReference>
<evidence type="ECO:0000256" key="9">
    <source>
        <dbReference type="RuleBase" id="RU362042"/>
    </source>
</evidence>
<evidence type="ECO:0000256" key="6">
    <source>
        <dbReference type="ARBA" id="ARBA00022801"/>
    </source>
</evidence>
<dbReference type="RefSeq" id="WP_088908765.1">
    <property type="nucleotide sequence ID" value="NZ_CP018145.1"/>
</dbReference>
<evidence type="ECO:0000256" key="5">
    <source>
        <dbReference type="ARBA" id="ARBA00022670"/>
    </source>
</evidence>
<dbReference type="CDD" id="cd06530">
    <property type="entry name" value="S26_SPase_I"/>
    <property type="match status" value="1"/>
</dbReference>
<accession>A0A220MJQ1</accession>
<dbReference type="NCBIfam" id="TIGR02227">
    <property type="entry name" value="sigpep_I_bact"/>
    <property type="match status" value="1"/>
</dbReference>
<evidence type="ECO:0000313" key="11">
    <source>
        <dbReference type="EMBL" id="ASJ55075.1"/>
    </source>
</evidence>
<evidence type="ECO:0000256" key="3">
    <source>
        <dbReference type="ARBA" id="ARBA00009370"/>
    </source>
</evidence>
<dbReference type="InterPro" id="IPR019756">
    <property type="entry name" value="Pept_S26A_signal_pept_1_Ser-AS"/>
</dbReference>
<dbReference type="PROSITE" id="PS00501">
    <property type="entry name" value="SPASE_I_1"/>
    <property type="match status" value="1"/>
</dbReference>
<dbReference type="Pfam" id="PF10502">
    <property type="entry name" value="Peptidase_S26"/>
    <property type="match status" value="1"/>
</dbReference>
<dbReference type="PROSITE" id="PS00760">
    <property type="entry name" value="SPASE_I_2"/>
    <property type="match status" value="1"/>
</dbReference>
<evidence type="ECO:0000256" key="4">
    <source>
        <dbReference type="ARBA" id="ARBA00013208"/>
    </source>
</evidence>
<feature type="transmembrane region" description="Helical" evidence="8">
    <location>
        <begin position="6"/>
        <end position="26"/>
    </location>
</feature>
<evidence type="ECO:0000259" key="10">
    <source>
        <dbReference type="Pfam" id="PF10502"/>
    </source>
</evidence>
<dbReference type="Gene3D" id="2.10.109.10">
    <property type="entry name" value="Umud Fragment, subunit A"/>
    <property type="match status" value="1"/>
</dbReference>
<comment type="catalytic activity">
    <reaction evidence="1 8">
        <text>Cleavage of hydrophobic, N-terminal signal or leader sequences from secreted and periplasmic proteins.</text>
        <dbReference type="EC" id="3.4.21.89"/>
    </reaction>
</comment>
<keyword evidence="5 8" id="KW-0645">Protease</keyword>
<dbReference type="GO" id="GO:0009003">
    <property type="term" value="F:signal peptidase activity"/>
    <property type="evidence" value="ECO:0007669"/>
    <property type="project" value="UniProtKB-EC"/>
</dbReference>
<keyword evidence="8" id="KW-0812">Transmembrane</keyword>
<organism evidence="11 12">
    <name type="scientific">Brevibacillus formosus</name>
    <dbReference type="NCBI Taxonomy" id="54913"/>
    <lineage>
        <taxon>Bacteria</taxon>
        <taxon>Bacillati</taxon>
        <taxon>Bacillota</taxon>
        <taxon>Bacilli</taxon>
        <taxon>Bacillales</taxon>
        <taxon>Paenibacillaceae</taxon>
        <taxon>Brevibacillus</taxon>
    </lineage>
</organism>
<protein>
    <recommendedName>
        <fullName evidence="4 8">Signal peptidase I</fullName>
        <ecNumber evidence="4 8">3.4.21.89</ecNumber>
    </recommendedName>
</protein>
<evidence type="ECO:0000313" key="12">
    <source>
        <dbReference type="Proteomes" id="UP000197781"/>
    </source>
</evidence>
<proteinExistence type="inferred from homology"/>
<sequence length="185" mass="21048">MREVLGWIRSITFAVVFALVLGIFVFQPFKVDGHSMDPTLQDEQRIYVSKLSHTFSYLPDYGDIVVIDSRVERDRTLMDDIMGHPLVSLVTGQGDDHTMYVKRVIGRPGDVLEFKDNKVYRNGEALNEPYIKETMEYAADGKITVPADHVFVMGDNRNHSTDSRDIGFIPLDHVMGTMIENPLKK</sequence>
<dbReference type="PROSITE" id="PS00761">
    <property type="entry name" value="SPASE_I_3"/>
    <property type="match status" value="1"/>
</dbReference>
<dbReference type="EC" id="3.4.21.89" evidence="4 8"/>
<comment type="similarity">
    <text evidence="3 9">Belongs to the peptidase S26 family.</text>
</comment>
<comment type="subcellular location">
    <subcellularLocation>
        <location evidence="2">Cell membrane</location>
        <topology evidence="2">Single-pass type II membrane protein</topology>
    </subcellularLocation>
    <subcellularLocation>
        <location evidence="9">Membrane</location>
        <topology evidence="9">Single-pass type II membrane protein</topology>
    </subcellularLocation>
</comment>